<name>A0ABZ0UP45_9RICK</name>
<proteinExistence type="predicted"/>
<dbReference type="Proteomes" id="UP001325140">
    <property type="component" value="Chromosome"/>
</dbReference>
<evidence type="ECO:0000313" key="2">
    <source>
        <dbReference type="Proteomes" id="UP001325140"/>
    </source>
</evidence>
<evidence type="ECO:0000313" key="1">
    <source>
        <dbReference type="EMBL" id="WPX97901.1"/>
    </source>
</evidence>
<dbReference type="EMBL" id="CP110343">
    <property type="protein sequence ID" value="WPX97901.1"/>
    <property type="molecule type" value="Genomic_DNA"/>
</dbReference>
<protein>
    <recommendedName>
        <fullName evidence="3">DNA repair protein RecO</fullName>
    </recommendedName>
</protein>
<accession>A0ABZ0UP45</accession>
<dbReference type="RefSeq" id="WP_323721882.1">
    <property type="nucleotide sequence ID" value="NZ_CP110343.1"/>
</dbReference>
<gene>
    <name evidence="1" type="ORF">Fokcrypt_00425</name>
</gene>
<keyword evidence="2" id="KW-1185">Reference proteome</keyword>
<organism evidence="1 2">
    <name type="scientific">Candidatus Fokinia crypta</name>
    <dbReference type="NCBI Taxonomy" id="1920990"/>
    <lineage>
        <taxon>Bacteria</taxon>
        <taxon>Pseudomonadati</taxon>
        <taxon>Pseudomonadota</taxon>
        <taxon>Alphaproteobacteria</taxon>
        <taxon>Rickettsiales</taxon>
        <taxon>Candidatus Midichloriaceae</taxon>
        <taxon>Candidatus Fokinia</taxon>
    </lineage>
</organism>
<evidence type="ECO:0008006" key="3">
    <source>
        <dbReference type="Google" id="ProtNLM"/>
    </source>
</evidence>
<sequence>MQEDIGFVLGISSIGEHSLLLDVFFRKNGRVVGISDSVTVAFYRAMKGSLIEIKLYSTLSSNSKLSKFYIQNSKSIFGLSHYSCCFQVVLEMLDVVLVQKMEAVLLWACIQWIYRCINDDTITFDNMIKLHIIFEIELMNFLGEMDIFNFISERLVREYQSASSYNYELLNSHSIYSTALSKEDYVAVTSFTDTALQRYDKSVKNIRKSLILMKESVKKLIDT</sequence>
<reference evidence="1" key="1">
    <citation type="submission" date="2022-10" db="EMBL/GenBank/DDBJ databases">
        <title>Host association and intracellularity evolved multiple times independently in the Rickettsiales.</title>
        <authorList>
            <person name="Castelli M."/>
            <person name="Nardi T."/>
            <person name="Gammuto L."/>
            <person name="Bellinzona G."/>
            <person name="Sabaneyeva E."/>
            <person name="Potekhin A."/>
            <person name="Serra V."/>
            <person name="Petroni G."/>
            <person name="Sassera D."/>
        </authorList>
    </citation>
    <scope>NUCLEOTIDE SEQUENCE [LARGE SCALE GENOMIC DNA]</scope>
    <source>
        <strain evidence="1">US_Bl 11III1</strain>
    </source>
</reference>